<dbReference type="EMBL" id="PP926505">
    <property type="protein sequence ID" value="XDJ00148.1"/>
    <property type="molecule type" value="Genomic_DNA"/>
</dbReference>
<organism evidence="1">
    <name type="scientific">Salmonella phage PMBT18</name>
    <dbReference type="NCBI Taxonomy" id="3229742"/>
    <lineage>
        <taxon>Viruses</taxon>
        <taxon>Duplodnaviria</taxon>
        <taxon>Heunggongvirae</taxon>
        <taxon>Uroviricota</taxon>
        <taxon>Caudoviricetes</taxon>
    </lineage>
</organism>
<name>A0AB39C208_9CAUD</name>
<proteinExistence type="predicted"/>
<protein>
    <submittedName>
        <fullName evidence="1">Uncharacterized protein</fullName>
    </submittedName>
</protein>
<sequence length="33" mass="3767">MLTITQSMAFPIIISEERKPVWAPNALSWIPPK</sequence>
<evidence type="ECO:0000313" key="1">
    <source>
        <dbReference type="EMBL" id="XDJ00148.1"/>
    </source>
</evidence>
<reference evidence="1" key="1">
    <citation type="submission" date="2024-06" db="EMBL/GenBank/DDBJ databases">
        <title>This phage originates from the Bacteriophage catalogue of the Bacteriophage Competence Centre, Department of Microbiology und Biotechnology, Max Rubner-Institut, Kiel, Germany.</title>
        <authorList>
            <person name="Sprotte S."/>
            <person name="Brinks E."/>
            <person name="Hille F."/>
        </authorList>
    </citation>
    <scope>NUCLEOTIDE SEQUENCE</scope>
</reference>
<accession>A0AB39C208</accession>